<accession>A0A8H3ZSU4</accession>
<dbReference type="PROSITE" id="PS50850">
    <property type="entry name" value="MFS"/>
    <property type="match status" value="1"/>
</dbReference>
<feature type="transmembrane region" description="Helical" evidence="7">
    <location>
        <begin position="429"/>
        <end position="448"/>
    </location>
</feature>
<name>A0A8H3ZSU4_9PEZI</name>
<dbReference type="InterPro" id="IPR020846">
    <property type="entry name" value="MFS_dom"/>
</dbReference>
<dbReference type="AlphaFoldDB" id="A0A8H3ZSU4"/>
<evidence type="ECO:0000256" key="3">
    <source>
        <dbReference type="ARBA" id="ARBA00022692"/>
    </source>
</evidence>
<organism evidence="9 10">
    <name type="scientific">Colletotrichum asianum</name>
    <dbReference type="NCBI Taxonomy" id="702518"/>
    <lineage>
        <taxon>Eukaryota</taxon>
        <taxon>Fungi</taxon>
        <taxon>Dikarya</taxon>
        <taxon>Ascomycota</taxon>
        <taxon>Pezizomycotina</taxon>
        <taxon>Sordariomycetes</taxon>
        <taxon>Hypocreomycetidae</taxon>
        <taxon>Glomerellales</taxon>
        <taxon>Glomerellaceae</taxon>
        <taxon>Colletotrichum</taxon>
        <taxon>Colletotrichum gloeosporioides species complex</taxon>
    </lineage>
</organism>
<feature type="transmembrane region" description="Helical" evidence="7">
    <location>
        <begin position="133"/>
        <end position="152"/>
    </location>
</feature>
<feature type="transmembrane region" description="Helical" evidence="7">
    <location>
        <begin position="92"/>
        <end position="113"/>
    </location>
</feature>
<evidence type="ECO:0000256" key="2">
    <source>
        <dbReference type="ARBA" id="ARBA00007520"/>
    </source>
</evidence>
<dbReference type="GO" id="GO:0022857">
    <property type="term" value="F:transmembrane transporter activity"/>
    <property type="evidence" value="ECO:0007669"/>
    <property type="project" value="InterPro"/>
</dbReference>
<feature type="compositionally biased region" description="Basic and acidic residues" evidence="6">
    <location>
        <begin position="13"/>
        <end position="29"/>
    </location>
</feature>
<evidence type="ECO:0000256" key="6">
    <source>
        <dbReference type="SAM" id="MobiDB-lite"/>
    </source>
</evidence>
<dbReference type="SUPFAM" id="SSF103473">
    <property type="entry name" value="MFS general substrate transporter"/>
    <property type="match status" value="2"/>
</dbReference>
<keyword evidence="5 7" id="KW-0472">Membrane</keyword>
<gene>
    <name evidence="9" type="ORF">GQ607_007894</name>
</gene>
<keyword evidence="10" id="KW-1185">Reference proteome</keyword>
<comment type="subcellular location">
    <subcellularLocation>
        <location evidence="1">Membrane</location>
        <topology evidence="1">Multi-pass membrane protein</topology>
    </subcellularLocation>
</comment>
<feature type="region of interest" description="Disordered" evidence="6">
    <location>
        <begin position="566"/>
        <end position="599"/>
    </location>
</feature>
<dbReference type="Pfam" id="PF07690">
    <property type="entry name" value="MFS_1"/>
    <property type="match status" value="1"/>
</dbReference>
<dbReference type="InterPro" id="IPR036259">
    <property type="entry name" value="MFS_trans_sf"/>
</dbReference>
<keyword evidence="3 7" id="KW-0812">Transmembrane</keyword>
<evidence type="ECO:0000259" key="8">
    <source>
        <dbReference type="PROSITE" id="PS50850"/>
    </source>
</evidence>
<comment type="caution">
    <text evidence="9">The sequence shown here is derived from an EMBL/GenBank/DDBJ whole genome shotgun (WGS) entry which is preliminary data.</text>
</comment>
<dbReference type="PANTHER" id="PTHR23501">
    <property type="entry name" value="MAJOR FACILITATOR SUPERFAMILY"/>
    <property type="match status" value="1"/>
</dbReference>
<dbReference type="InterPro" id="IPR011701">
    <property type="entry name" value="MFS"/>
</dbReference>
<feature type="transmembrane region" description="Helical" evidence="7">
    <location>
        <begin position="398"/>
        <end position="417"/>
    </location>
</feature>
<reference evidence="9 10" key="1">
    <citation type="submission" date="2019-12" db="EMBL/GenBank/DDBJ databases">
        <title>A genome sequence resource for the geographically widespread anthracnose pathogen Colletotrichum asianum.</title>
        <authorList>
            <person name="Meng Y."/>
        </authorList>
    </citation>
    <scope>NUCLEOTIDE SEQUENCE [LARGE SCALE GENOMIC DNA]</scope>
    <source>
        <strain evidence="9 10">ICMP 18580</strain>
    </source>
</reference>
<feature type="transmembrane region" description="Helical" evidence="7">
    <location>
        <begin position="289"/>
        <end position="315"/>
    </location>
</feature>
<feature type="transmembrane region" description="Helical" evidence="7">
    <location>
        <begin position="460"/>
        <end position="483"/>
    </location>
</feature>
<dbReference type="OrthoDB" id="10021397at2759"/>
<evidence type="ECO:0000313" key="10">
    <source>
        <dbReference type="Proteomes" id="UP000434172"/>
    </source>
</evidence>
<evidence type="ECO:0000256" key="7">
    <source>
        <dbReference type="SAM" id="Phobius"/>
    </source>
</evidence>
<feature type="transmembrane region" description="Helical" evidence="7">
    <location>
        <begin position="331"/>
        <end position="350"/>
    </location>
</feature>
<feature type="transmembrane region" description="Helical" evidence="7">
    <location>
        <begin position="261"/>
        <end position="283"/>
    </location>
</feature>
<dbReference type="EMBL" id="WOWK01000040">
    <property type="protein sequence ID" value="KAF0325001.1"/>
    <property type="molecule type" value="Genomic_DNA"/>
</dbReference>
<proteinExistence type="inferred from homology"/>
<sequence>MKTNDIQAASRGAKSDHSHEDVSAHDNRVEQTGQESAQLDPDDKRYLRPLPLMMLFLATSLTGSLVLMYALIIATAIPSITAAFNTIEDLDWYSTAYLFATYVFPILSTDAYARCSVQPLVAKLYDLFRLRDVYVASIVLFEVGNVICGAAQTSPIFIGGRTVAGLGAAGLFSGGLVMLTVASPPKWRAPLIGGGMGLMIVGGALGPLIGGALTQHLGWRWCMWIFLPPGGVSAVAFLFLRVPEQRKKAPAKEVLPILPKAMDLIGFALFAPAVIMLLLAFSWGGGRYAWSSATIIGLICGGFAMTGVFSVWAWYRQEKALIPPSVFRKKVVFCGCAVAFLQVGAFATLGDYLPLWFQSVKGATPTTSGLNILPTMITQLLATGFCALCFNKLGYAPLWAQTGNVLAGLGSGLMTTFNPSTPTGQWIGYQILVGIGRGFVIQIPPIALQNTLQNEELATGTALLIFFQYFGSSVFLCVSKTAFLNRLIPALQEHVPDVDPQAIINAGATDLENIVDGSEYNALIQAYSDALVTTFWLSAAASIIAFFFSFGLGWRKVELQTKKMMGNESEAKDGEPVTAPPKLQSQGHGHSGNEKPVQL</sequence>
<evidence type="ECO:0000313" key="9">
    <source>
        <dbReference type="EMBL" id="KAF0325001.1"/>
    </source>
</evidence>
<feature type="domain" description="Major facilitator superfamily (MFS) profile" evidence="8">
    <location>
        <begin position="55"/>
        <end position="557"/>
    </location>
</feature>
<dbReference type="PANTHER" id="PTHR23501:SF193">
    <property type="entry name" value="MULTIDRUG TRANSPORTER, PUTATIVE (AFU_ORTHOLOGUE AFUA_8G00940)-RELATED"/>
    <property type="match status" value="1"/>
</dbReference>
<protein>
    <submittedName>
        <fullName evidence="9">Major facilitator superfamily transporter</fullName>
    </submittedName>
</protein>
<feature type="transmembrane region" description="Helical" evidence="7">
    <location>
        <begin position="535"/>
        <end position="554"/>
    </location>
</feature>
<evidence type="ECO:0000256" key="1">
    <source>
        <dbReference type="ARBA" id="ARBA00004141"/>
    </source>
</evidence>
<feature type="region of interest" description="Disordered" evidence="6">
    <location>
        <begin position="1"/>
        <end position="42"/>
    </location>
</feature>
<evidence type="ECO:0000256" key="5">
    <source>
        <dbReference type="ARBA" id="ARBA00023136"/>
    </source>
</evidence>
<dbReference type="Gene3D" id="1.20.1250.20">
    <property type="entry name" value="MFS general substrate transporter like domains"/>
    <property type="match status" value="2"/>
</dbReference>
<evidence type="ECO:0000256" key="4">
    <source>
        <dbReference type="ARBA" id="ARBA00022989"/>
    </source>
</evidence>
<feature type="transmembrane region" description="Helical" evidence="7">
    <location>
        <begin position="218"/>
        <end position="240"/>
    </location>
</feature>
<feature type="transmembrane region" description="Helical" evidence="7">
    <location>
        <begin position="370"/>
        <end position="391"/>
    </location>
</feature>
<dbReference type="Proteomes" id="UP000434172">
    <property type="component" value="Unassembled WGS sequence"/>
</dbReference>
<comment type="similarity">
    <text evidence="2">Belongs to the major facilitator superfamily. TCR/Tet family.</text>
</comment>
<feature type="transmembrane region" description="Helical" evidence="7">
    <location>
        <begin position="191"/>
        <end position="212"/>
    </location>
</feature>
<dbReference type="GO" id="GO:0005886">
    <property type="term" value="C:plasma membrane"/>
    <property type="evidence" value="ECO:0007669"/>
    <property type="project" value="TreeGrafter"/>
</dbReference>
<keyword evidence="4 7" id="KW-1133">Transmembrane helix</keyword>
<feature type="transmembrane region" description="Helical" evidence="7">
    <location>
        <begin position="158"/>
        <end position="179"/>
    </location>
</feature>
<feature type="transmembrane region" description="Helical" evidence="7">
    <location>
        <begin position="54"/>
        <end position="80"/>
    </location>
</feature>